<keyword evidence="3 5" id="KW-0697">Rotamase</keyword>
<keyword evidence="9" id="KW-1185">Reference proteome</keyword>
<evidence type="ECO:0000256" key="5">
    <source>
        <dbReference type="PROSITE-ProRule" id="PRU00277"/>
    </source>
</evidence>
<reference evidence="9" key="1">
    <citation type="submission" date="2015-12" db="EMBL/GenBank/DDBJ databases">
        <title>Complete genome sequence of Lutibacter profundus strain LP1.</title>
        <authorList>
            <person name="Wissuwa J."/>
            <person name="Le Moine Bauer S."/>
            <person name="Stokke R."/>
            <person name="Dahle H."/>
            <person name="Steen I.H."/>
        </authorList>
    </citation>
    <scope>NUCLEOTIDE SEQUENCE [LARGE SCALE GENOMIC DNA]</scope>
    <source>
        <strain evidence="9">LP1</strain>
    </source>
</reference>
<dbReference type="KEGG" id="lut:Lupro_00585"/>
<evidence type="ECO:0000259" key="6">
    <source>
        <dbReference type="PROSITE" id="PS50059"/>
    </source>
</evidence>
<evidence type="ECO:0000256" key="3">
    <source>
        <dbReference type="ARBA" id="ARBA00023110"/>
    </source>
</evidence>
<dbReference type="PROSITE" id="PS50072">
    <property type="entry name" value="CSA_PPIASE_2"/>
    <property type="match status" value="1"/>
</dbReference>
<gene>
    <name evidence="8" type="ORF">Lupro_00585</name>
</gene>
<dbReference type="Gene3D" id="3.10.50.40">
    <property type="match status" value="1"/>
</dbReference>
<evidence type="ECO:0000313" key="9">
    <source>
        <dbReference type="Proteomes" id="UP000059672"/>
    </source>
</evidence>
<keyword evidence="4 5" id="KW-0413">Isomerase</keyword>
<evidence type="ECO:0000313" key="8">
    <source>
        <dbReference type="EMBL" id="AMC09849.1"/>
    </source>
</evidence>
<feature type="domain" description="PPIase FKBP-type" evidence="6">
    <location>
        <begin position="261"/>
        <end position="367"/>
    </location>
</feature>
<dbReference type="EMBL" id="CP013355">
    <property type="protein sequence ID" value="AMC09849.1"/>
    <property type="molecule type" value="Genomic_DNA"/>
</dbReference>
<dbReference type="PROSITE" id="PS51257">
    <property type="entry name" value="PROKAR_LIPOPROTEIN"/>
    <property type="match status" value="1"/>
</dbReference>
<dbReference type="PATRIC" id="fig|1622118.3.peg.120"/>
<dbReference type="CDD" id="cd00317">
    <property type="entry name" value="cyclophilin"/>
    <property type="match status" value="1"/>
</dbReference>
<dbReference type="InterPro" id="IPR044666">
    <property type="entry name" value="Cyclophilin_A-like"/>
</dbReference>
<dbReference type="Pfam" id="PF00160">
    <property type="entry name" value="Pro_isomerase"/>
    <property type="match status" value="1"/>
</dbReference>
<dbReference type="PROSITE" id="PS50059">
    <property type="entry name" value="FKBP_PPIASE"/>
    <property type="match status" value="1"/>
</dbReference>
<proteinExistence type="predicted"/>
<dbReference type="SUPFAM" id="SSF54534">
    <property type="entry name" value="FKBP-like"/>
    <property type="match status" value="1"/>
</dbReference>
<reference evidence="8 9" key="2">
    <citation type="journal article" date="2016" name="Int. J. Syst. Evol. Microbiol.">
        <title>Lutibacter profundi sp. nov., isolated from a deep-sea hydrothermal system on the Arctic Mid-Ocean Ridge and emended description of the genus Lutibacter.</title>
        <authorList>
            <person name="Le Moine Bauer S."/>
            <person name="Roalkvam I."/>
            <person name="Steen I.H."/>
            <person name="Dahle H."/>
        </authorList>
    </citation>
    <scope>NUCLEOTIDE SEQUENCE [LARGE SCALE GENOMIC DNA]</scope>
    <source>
        <strain evidence="8 9">LP1</strain>
    </source>
</reference>
<dbReference type="RefSeq" id="WP_068205567.1">
    <property type="nucleotide sequence ID" value="NZ_CP013355.1"/>
</dbReference>
<dbReference type="EC" id="5.2.1.8" evidence="2 5"/>
<dbReference type="Gene3D" id="2.40.100.10">
    <property type="entry name" value="Cyclophilin-like"/>
    <property type="match status" value="1"/>
</dbReference>
<dbReference type="Proteomes" id="UP000059672">
    <property type="component" value="Chromosome"/>
</dbReference>
<feature type="domain" description="PPIase cyclophilin-type" evidence="7">
    <location>
        <begin position="35"/>
        <end position="175"/>
    </location>
</feature>
<name>A0A120IDW8_9FLAO</name>
<sequence>MKTVKFFIPIFLVLIASCKPTKYADLADGLYANMETNKGDILLKLEFEKTPITVANFVSLAEGTNKQLPDSLKGKPYYNGITFHRVIKDFMIQGGDPTGTGEGDPGYKFKDEFPKNNKGELLLKHDKSGVLSMANSGSDTNGSQFFITHKATPWLDGKHTVFGSVIKGQNVVDSIVQNDTIINVDIIKIGKAARKFNAKKVFSSFYKNYAEEQIKKQQKIKNAIDNTLALIDENIAKATELPSGLKMTIIETKNGEKPKKGVDVKVNYAGYFTDGRLFDTSYKEVAKAYQVYDHIRDDKGGYASFRTIYNSEARLIPGFREGLLKMRIGDKAMLFIPSHLAYGTQGAGDVIPPNTDLVFVIELVKVVSNKQ</sequence>
<dbReference type="SUPFAM" id="SSF50891">
    <property type="entry name" value="Cyclophilin-like"/>
    <property type="match status" value="1"/>
</dbReference>
<dbReference type="GO" id="GO:0003755">
    <property type="term" value="F:peptidyl-prolyl cis-trans isomerase activity"/>
    <property type="evidence" value="ECO:0007669"/>
    <property type="project" value="UniProtKB-KW"/>
</dbReference>
<organism evidence="8 9">
    <name type="scientific">Lutibacter profundi</name>
    <dbReference type="NCBI Taxonomy" id="1622118"/>
    <lineage>
        <taxon>Bacteria</taxon>
        <taxon>Pseudomonadati</taxon>
        <taxon>Bacteroidota</taxon>
        <taxon>Flavobacteriia</taxon>
        <taxon>Flavobacteriales</taxon>
        <taxon>Flavobacteriaceae</taxon>
        <taxon>Lutibacter</taxon>
    </lineage>
</organism>
<dbReference type="OrthoDB" id="9807797at2"/>
<evidence type="ECO:0000259" key="7">
    <source>
        <dbReference type="PROSITE" id="PS50072"/>
    </source>
</evidence>
<evidence type="ECO:0000256" key="4">
    <source>
        <dbReference type="ARBA" id="ARBA00023235"/>
    </source>
</evidence>
<dbReference type="AlphaFoldDB" id="A0A120IDW8"/>
<dbReference type="InterPro" id="IPR029000">
    <property type="entry name" value="Cyclophilin-like_dom_sf"/>
</dbReference>
<dbReference type="PANTHER" id="PTHR45625:SF4">
    <property type="entry name" value="PEPTIDYLPROLYL ISOMERASE DOMAIN AND WD REPEAT-CONTAINING PROTEIN 1"/>
    <property type="match status" value="1"/>
</dbReference>
<evidence type="ECO:0000256" key="1">
    <source>
        <dbReference type="ARBA" id="ARBA00000971"/>
    </source>
</evidence>
<protein>
    <recommendedName>
        <fullName evidence="2 5">peptidylprolyl isomerase</fullName>
        <ecNumber evidence="2 5">5.2.1.8</ecNumber>
    </recommendedName>
</protein>
<dbReference type="InterPro" id="IPR046357">
    <property type="entry name" value="PPIase_dom_sf"/>
</dbReference>
<dbReference type="InterPro" id="IPR001179">
    <property type="entry name" value="PPIase_FKBP_dom"/>
</dbReference>
<accession>A0A120IDW8</accession>
<dbReference type="InterPro" id="IPR002130">
    <property type="entry name" value="Cyclophilin-type_PPIase_dom"/>
</dbReference>
<dbReference type="PANTHER" id="PTHR45625">
    <property type="entry name" value="PEPTIDYL-PROLYL CIS-TRANS ISOMERASE-RELATED"/>
    <property type="match status" value="1"/>
</dbReference>
<dbReference type="STRING" id="1622118.Lupro_00585"/>
<comment type="catalytic activity">
    <reaction evidence="1 5">
        <text>[protein]-peptidylproline (omega=180) = [protein]-peptidylproline (omega=0)</text>
        <dbReference type="Rhea" id="RHEA:16237"/>
        <dbReference type="Rhea" id="RHEA-COMP:10747"/>
        <dbReference type="Rhea" id="RHEA-COMP:10748"/>
        <dbReference type="ChEBI" id="CHEBI:83833"/>
        <dbReference type="ChEBI" id="CHEBI:83834"/>
        <dbReference type="EC" id="5.2.1.8"/>
    </reaction>
</comment>
<evidence type="ECO:0000256" key="2">
    <source>
        <dbReference type="ARBA" id="ARBA00013194"/>
    </source>
</evidence>
<dbReference type="Pfam" id="PF00254">
    <property type="entry name" value="FKBP_C"/>
    <property type="match status" value="1"/>
</dbReference>
<dbReference type="PRINTS" id="PR00153">
    <property type="entry name" value="CSAPPISMRASE"/>
</dbReference>